<dbReference type="Proteomes" id="UP001251528">
    <property type="component" value="Unassembled WGS sequence"/>
</dbReference>
<protein>
    <recommendedName>
        <fullName evidence="4">BZIP domain-containing protein</fullName>
    </recommendedName>
</protein>
<accession>A0AAJ0CB26</accession>
<keyword evidence="3" id="KW-1185">Reference proteome</keyword>
<reference evidence="2" key="1">
    <citation type="submission" date="2023-06" db="EMBL/GenBank/DDBJ databases">
        <title>Conoideocrella luteorostrata (Hypocreales: Clavicipitaceae), a potential biocontrol fungus for elongate hemlock scale in United States Christmas tree production areas.</title>
        <authorList>
            <person name="Barrett H."/>
            <person name="Lovett B."/>
            <person name="Macias A.M."/>
            <person name="Stajich J.E."/>
            <person name="Kasson M.T."/>
        </authorList>
    </citation>
    <scope>NUCLEOTIDE SEQUENCE</scope>
    <source>
        <strain evidence="2">ARSEF 14590</strain>
    </source>
</reference>
<evidence type="ECO:0000256" key="1">
    <source>
        <dbReference type="SAM" id="MobiDB-lite"/>
    </source>
</evidence>
<feature type="compositionally biased region" description="Basic residues" evidence="1">
    <location>
        <begin position="1"/>
        <end position="23"/>
    </location>
</feature>
<dbReference type="PANTHER" id="PTHR38116:SF1">
    <property type="entry name" value="BZIP DOMAIN-CONTAINING PROTEIN"/>
    <property type="match status" value="1"/>
</dbReference>
<organism evidence="2 3">
    <name type="scientific">Conoideocrella luteorostrata</name>
    <dbReference type="NCBI Taxonomy" id="1105319"/>
    <lineage>
        <taxon>Eukaryota</taxon>
        <taxon>Fungi</taxon>
        <taxon>Dikarya</taxon>
        <taxon>Ascomycota</taxon>
        <taxon>Pezizomycotina</taxon>
        <taxon>Sordariomycetes</taxon>
        <taxon>Hypocreomycetidae</taxon>
        <taxon>Hypocreales</taxon>
        <taxon>Clavicipitaceae</taxon>
        <taxon>Conoideocrella</taxon>
    </lineage>
</organism>
<feature type="non-terminal residue" evidence="2">
    <location>
        <position position="1"/>
    </location>
</feature>
<comment type="caution">
    <text evidence="2">The sequence shown here is derived from an EMBL/GenBank/DDBJ whole genome shotgun (WGS) entry which is preliminary data.</text>
</comment>
<evidence type="ECO:0000313" key="3">
    <source>
        <dbReference type="Proteomes" id="UP001251528"/>
    </source>
</evidence>
<dbReference type="InterPro" id="IPR021833">
    <property type="entry name" value="DUF3425"/>
</dbReference>
<dbReference type="EMBL" id="JASWJB010000590">
    <property type="protein sequence ID" value="KAK2589645.1"/>
    <property type="molecule type" value="Genomic_DNA"/>
</dbReference>
<feature type="region of interest" description="Disordered" evidence="1">
    <location>
        <begin position="1"/>
        <end position="34"/>
    </location>
</feature>
<evidence type="ECO:0000313" key="2">
    <source>
        <dbReference type="EMBL" id="KAK2589645.1"/>
    </source>
</evidence>
<dbReference type="AlphaFoldDB" id="A0AAJ0CB26"/>
<dbReference type="PANTHER" id="PTHR38116">
    <property type="entry name" value="CHROMOSOME 7, WHOLE GENOME SHOTGUN SEQUENCE"/>
    <property type="match status" value="1"/>
</dbReference>
<proteinExistence type="predicted"/>
<name>A0AAJ0CB26_9HYPO</name>
<dbReference type="Pfam" id="PF11905">
    <property type="entry name" value="DUF3425"/>
    <property type="match status" value="1"/>
</dbReference>
<sequence>SSSMRKKIQNRINQRSRRARQRQRQVAPQLTSSDAQTNVISQTRHIVTTGSATTLVSAVLSHELDLKKLLDSLRILELQSQDNQAIFRAFETVANQDRQTGFLRSGMLFNLYQFNFSRSLMLNAEVLRLSARDMHDDACSGFVTSGPRPPDQSFDIHSIPAGLQPTALQRVVAHHPWVDLLPVPQLRDNIIGRDVDSYDEEGLCRAFTGRGQQGGAGVIVWREPWDAGGWELTEEFVRSWGWVFQGCSELYQSTNMWRAQRGERLLFTCQ</sequence>
<gene>
    <name evidence="2" type="ORF">QQS21_012674</name>
</gene>
<evidence type="ECO:0008006" key="4">
    <source>
        <dbReference type="Google" id="ProtNLM"/>
    </source>
</evidence>